<evidence type="ECO:0000313" key="2">
    <source>
        <dbReference type="EMBL" id="OAO16181.1"/>
    </source>
</evidence>
<organism evidence="2 3">
    <name type="scientific">Blastocystis sp. subtype 1 (strain ATCC 50177 / NandII)</name>
    <dbReference type="NCBI Taxonomy" id="478820"/>
    <lineage>
        <taxon>Eukaryota</taxon>
        <taxon>Sar</taxon>
        <taxon>Stramenopiles</taxon>
        <taxon>Bigyra</taxon>
        <taxon>Opalozoa</taxon>
        <taxon>Opalinata</taxon>
        <taxon>Blastocystidae</taxon>
        <taxon>Blastocystis</taxon>
    </lineage>
</organism>
<dbReference type="NCBIfam" id="TIGR00293">
    <property type="entry name" value="prefoldin subunit alpha"/>
    <property type="match status" value="1"/>
</dbReference>
<dbReference type="PANTHER" id="PTHR13345">
    <property type="entry name" value="MEDIATOR OF RNA POLYMERASE II TRANSCRIPTION SUBUNIT 10"/>
    <property type="match status" value="1"/>
</dbReference>
<dbReference type="GO" id="GO:0003712">
    <property type="term" value="F:transcription coregulator activity"/>
    <property type="evidence" value="ECO:0007669"/>
    <property type="project" value="TreeGrafter"/>
</dbReference>
<dbReference type="GO" id="GO:0016592">
    <property type="term" value="C:mediator complex"/>
    <property type="evidence" value="ECO:0007669"/>
    <property type="project" value="TreeGrafter"/>
</dbReference>
<protein>
    <submittedName>
        <fullName evidence="2">Prefoldin chaperone subunit</fullName>
    </submittedName>
</protein>
<keyword evidence="1" id="KW-0175">Coiled coil</keyword>
<dbReference type="Proteomes" id="UP000078348">
    <property type="component" value="Unassembled WGS sequence"/>
</dbReference>
<dbReference type="PANTHER" id="PTHR13345:SF9">
    <property type="entry name" value="PROTEIN UXT"/>
    <property type="match status" value="1"/>
</dbReference>
<dbReference type="AlphaFoldDB" id="A0A196SIP4"/>
<dbReference type="GO" id="GO:0045944">
    <property type="term" value="P:positive regulation of transcription by RNA polymerase II"/>
    <property type="evidence" value="ECO:0007669"/>
    <property type="project" value="TreeGrafter"/>
</dbReference>
<name>A0A196SIP4_BLAHN</name>
<dbReference type="SUPFAM" id="SSF46579">
    <property type="entry name" value="Prefoldin"/>
    <property type="match status" value="1"/>
</dbReference>
<dbReference type="STRING" id="478820.A0A196SIP4"/>
<evidence type="ECO:0000313" key="3">
    <source>
        <dbReference type="Proteomes" id="UP000078348"/>
    </source>
</evidence>
<evidence type="ECO:0000256" key="1">
    <source>
        <dbReference type="SAM" id="Coils"/>
    </source>
</evidence>
<dbReference type="CDD" id="cd23158">
    <property type="entry name" value="Prefoldin_UXT"/>
    <property type="match status" value="1"/>
</dbReference>
<dbReference type="EMBL" id="LXWW01000096">
    <property type="protein sequence ID" value="OAO16181.1"/>
    <property type="molecule type" value="Genomic_DNA"/>
</dbReference>
<accession>A0A196SIP4</accession>
<keyword evidence="3" id="KW-1185">Reference proteome</keyword>
<reference evidence="2 3" key="1">
    <citation type="submission" date="2016-05" db="EMBL/GenBank/DDBJ databases">
        <title>Nuclear genome of Blastocystis sp. subtype 1 NandII.</title>
        <authorList>
            <person name="Gentekaki E."/>
            <person name="Curtis B."/>
            <person name="Stairs C."/>
            <person name="Eme L."/>
            <person name="Herman E."/>
            <person name="Klimes V."/>
            <person name="Arias M.C."/>
            <person name="Elias M."/>
            <person name="Hilliou F."/>
            <person name="Klute M."/>
            <person name="Malik S.-B."/>
            <person name="Pightling A."/>
            <person name="Rachubinski R."/>
            <person name="Salas D."/>
            <person name="Schlacht A."/>
            <person name="Suga H."/>
            <person name="Archibald J."/>
            <person name="Ball S.G."/>
            <person name="Clark G."/>
            <person name="Dacks J."/>
            <person name="Van Der Giezen M."/>
            <person name="Tsaousis A."/>
            <person name="Roger A."/>
        </authorList>
    </citation>
    <scope>NUCLEOTIDE SEQUENCE [LARGE SCALE GENOMIC DNA]</scope>
    <source>
        <strain evidence="3">ATCC 50177 / NandII</strain>
    </source>
</reference>
<sequence>MEEVKVSKAQIRKYEDLIENRIKATLAQEVEQLRELSSSVEQYEVLKTNIEVMKRDSKSSVSSLVNLGSEVYAQAKAQDRNHIFVNIGLGFFVEFTLDEALAFIEKKLAQLHADLVRKNEDVERVKQHYYSAIHALEQLKDTVA</sequence>
<gene>
    <name evidence="2" type="ORF">AV274_2124</name>
</gene>
<dbReference type="Gene3D" id="1.10.287.370">
    <property type="match status" value="1"/>
</dbReference>
<dbReference type="InterPro" id="IPR009053">
    <property type="entry name" value="Prefoldin"/>
</dbReference>
<dbReference type="InterPro" id="IPR004127">
    <property type="entry name" value="Prefoldin_subunit_alpha"/>
</dbReference>
<dbReference type="OrthoDB" id="47844at2759"/>
<feature type="coiled-coil region" evidence="1">
    <location>
        <begin position="101"/>
        <end position="128"/>
    </location>
</feature>
<dbReference type="Pfam" id="PF02996">
    <property type="entry name" value="Prefoldin"/>
    <property type="match status" value="1"/>
</dbReference>
<proteinExistence type="predicted"/>
<comment type="caution">
    <text evidence="2">The sequence shown here is derived from an EMBL/GenBank/DDBJ whole genome shotgun (WGS) entry which is preliminary data.</text>
</comment>